<evidence type="ECO:0000313" key="2">
    <source>
        <dbReference type="EMBL" id="MDQ5770896.1"/>
    </source>
</evidence>
<dbReference type="RefSeq" id="WP_308136554.1">
    <property type="nucleotide sequence ID" value="NZ_CP133197.1"/>
</dbReference>
<name>A0AA51MMS8_9GAMM</name>
<protein>
    <submittedName>
        <fullName evidence="3">Uncharacterized protein</fullName>
    </submittedName>
</protein>
<organism evidence="3">
    <name type="scientific">Thiothrix subterranea</name>
    <dbReference type="NCBI Taxonomy" id="2735563"/>
    <lineage>
        <taxon>Bacteria</taxon>
        <taxon>Pseudomonadati</taxon>
        <taxon>Pseudomonadota</taxon>
        <taxon>Gammaproteobacteria</taxon>
        <taxon>Thiotrichales</taxon>
        <taxon>Thiotrichaceae</taxon>
        <taxon>Thiothrix</taxon>
    </lineage>
</organism>
<dbReference type="Proteomes" id="UP001223336">
    <property type="component" value="Unassembled WGS sequence"/>
</dbReference>
<dbReference type="AlphaFoldDB" id="A0AA51MMS8"/>
<keyword evidence="1" id="KW-0812">Transmembrane</keyword>
<proteinExistence type="predicted"/>
<keyword evidence="4" id="KW-1185">Reference proteome</keyword>
<sequence length="49" mass="5433">MTPLTAFLEKYLPKPLALLMAISIYTLTLIAIIVLIGRNPDPMNYLDVG</sequence>
<evidence type="ECO:0000313" key="3">
    <source>
        <dbReference type="EMBL" id="WML85916.1"/>
    </source>
</evidence>
<keyword evidence="1" id="KW-1133">Transmembrane helix</keyword>
<reference evidence="3 4" key="1">
    <citation type="submission" date="2023-08" db="EMBL/GenBank/DDBJ databases">
        <title>New molecular markers tilS and rpoB for phylogenetic and monitoring studies of the genus Thiothrix biodiversity.</title>
        <authorList>
            <person name="Ravin N.V."/>
            <person name="Smolyakov D."/>
            <person name="Markov N.D."/>
            <person name="Beletsky A.V."/>
            <person name="Mardanov A.V."/>
            <person name="Rudenko T.S."/>
            <person name="Grabovich M.Y."/>
        </authorList>
    </citation>
    <scope>NUCLEOTIDE SEQUENCE</scope>
    <source>
        <strain evidence="3">DNT52</strain>
        <strain evidence="2 4">H33</strain>
    </source>
</reference>
<dbReference type="Proteomes" id="UP001229862">
    <property type="component" value="Chromosome"/>
</dbReference>
<gene>
    <name evidence="2" type="ORF">RCC75_20365</name>
    <name evidence="3" type="ORF">RCG00_16630</name>
</gene>
<evidence type="ECO:0000256" key="1">
    <source>
        <dbReference type="SAM" id="Phobius"/>
    </source>
</evidence>
<keyword evidence="1" id="KW-0472">Membrane</keyword>
<feature type="transmembrane region" description="Helical" evidence="1">
    <location>
        <begin position="16"/>
        <end position="36"/>
    </location>
</feature>
<dbReference type="EMBL" id="JAVFKN010000044">
    <property type="protein sequence ID" value="MDQ5770896.1"/>
    <property type="molecule type" value="Genomic_DNA"/>
</dbReference>
<evidence type="ECO:0000313" key="4">
    <source>
        <dbReference type="Proteomes" id="UP001223336"/>
    </source>
</evidence>
<dbReference type="EMBL" id="CP133217">
    <property type="protein sequence ID" value="WML85916.1"/>
    <property type="molecule type" value="Genomic_DNA"/>
</dbReference>
<accession>A0AA51MMS8</accession>